<evidence type="ECO:0000256" key="1">
    <source>
        <dbReference type="SAM" id="Coils"/>
    </source>
</evidence>
<feature type="coiled-coil region" evidence="1">
    <location>
        <begin position="77"/>
        <end position="107"/>
    </location>
</feature>
<keyword evidence="1" id="KW-0175">Coiled coil</keyword>
<organism evidence="2 3">
    <name type="scientific">Lactococcus nasutitermitis</name>
    <dbReference type="NCBI Taxonomy" id="1652957"/>
    <lineage>
        <taxon>Bacteria</taxon>
        <taxon>Bacillati</taxon>
        <taxon>Bacillota</taxon>
        <taxon>Bacilli</taxon>
        <taxon>Lactobacillales</taxon>
        <taxon>Streptococcaceae</taxon>
        <taxon>Lactococcus</taxon>
    </lineage>
</organism>
<feature type="coiled-coil region" evidence="1">
    <location>
        <begin position="4"/>
        <end position="41"/>
    </location>
</feature>
<comment type="caution">
    <text evidence="2">The sequence shown here is derived from an EMBL/GenBank/DDBJ whole genome shotgun (WGS) entry which is preliminary data.</text>
</comment>
<name>A0ABV9JD42_9LACT</name>
<keyword evidence="3" id="KW-1185">Reference proteome</keyword>
<proteinExistence type="predicted"/>
<sequence length="109" mass="13103">METFESVNRQIIQAEEDFDVLSRQERKLSEFEDRFNETQRLVQQTTDIFGTNSQNGHNREIASEMLSRSMTVNAHFLELSEEARYSIRQEKNRLEDKREELYKQRSELI</sequence>
<dbReference type="Proteomes" id="UP001595987">
    <property type="component" value="Unassembled WGS sequence"/>
</dbReference>
<evidence type="ECO:0000313" key="3">
    <source>
        <dbReference type="Proteomes" id="UP001595987"/>
    </source>
</evidence>
<gene>
    <name evidence="2" type="ORF">ACFO26_06825</name>
</gene>
<reference evidence="3" key="1">
    <citation type="journal article" date="2019" name="Int. J. Syst. Evol. Microbiol.">
        <title>The Global Catalogue of Microorganisms (GCM) 10K type strain sequencing project: providing services to taxonomists for standard genome sequencing and annotation.</title>
        <authorList>
            <consortium name="The Broad Institute Genomics Platform"/>
            <consortium name="The Broad Institute Genome Sequencing Center for Infectious Disease"/>
            <person name="Wu L."/>
            <person name="Ma J."/>
        </authorList>
    </citation>
    <scope>NUCLEOTIDE SEQUENCE [LARGE SCALE GENOMIC DNA]</scope>
    <source>
        <strain evidence="3">CCUG 63287</strain>
    </source>
</reference>
<accession>A0ABV9JD42</accession>
<protein>
    <submittedName>
        <fullName evidence="2">DUF3958 family protein</fullName>
    </submittedName>
</protein>
<dbReference type="InterPro" id="IPR025014">
    <property type="entry name" value="DUF3958"/>
</dbReference>
<evidence type="ECO:0000313" key="2">
    <source>
        <dbReference type="EMBL" id="MFC4652620.1"/>
    </source>
</evidence>
<dbReference type="Pfam" id="PF13125">
    <property type="entry name" value="DUF3958"/>
    <property type="match status" value="1"/>
</dbReference>
<dbReference type="RefSeq" id="WP_213535909.1">
    <property type="nucleotide sequence ID" value="NZ_BOVQ01000005.1"/>
</dbReference>
<dbReference type="EMBL" id="JBHSGD010000005">
    <property type="protein sequence ID" value="MFC4652620.1"/>
    <property type="molecule type" value="Genomic_DNA"/>
</dbReference>